<keyword evidence="2" id="KW-1185">Reference proteome</keyword>
<dbReference type="EMBL" id="CP033461">
    <property type="protein sequence ID" value="QDX90976.1"/>
    <property type="molecule type" value="Genomic_DNA"/>
</dbReference>
<organism evidence="1 2">
    <name type="scientific">Brevibacillus laterosporus</name>
    <name type="common">Bacillus laterosporus</name>
    <dbReference type="NCBI Taxonomy" id="1465"/>
    <lineage>
        <taxon>Bacteria</taxon>
        <taxon>Bacillati</taxon>
        <taxon>Bacillota</taxon>
        <taxon>Bacilli</taxon>
        <taxon>Bacillales</taxon>
        <taxon>Paenibacillaceae</taxon>
        <taxon>Brevibacillus</taxon>
    </lineage>
</organism>
<dbReference type="Proteomes" id="UP000319432">
    <property type="component" value="Plasmid p1821L01"/>
</dbReference>
<name>A0A518V1V6_BRELA</name>
<protein>
    <submittedName>
        <fullName evidence="1">Uncharacterized protein</fullName>
    </submittedName>
</protein>
<proteinExistence type="predicted"/>
<sequence>MSRRRFHHLCEGDRIRVYSAGNRLDGEGTFIRFLEDGDEDFLYWINRRGNLNYTSLDGINIEKIRHDCCDRDRDRDRDLD</sequence>
<evidence type="ECO:0000313" key="1">
    <source>
        <dbReference type="EMBL" id="QDX90976.1"/>
    </source>
</evidence>
<evidence type="ECO:0000313" key="2">
    <source>
        <dbReference type="Proteomes" id="UP000319432"/>
    </source>
</evidence>
<accession>A0A518V1V6</accession>
<dbReference type="OrthoDB" id="2943320at2"/>
<reference evidence="1 2" key="1">
    <citation type="submission" date="2018-11" db="EMBL/GenBank/DDBJ databases">
        <title>Phylogenetic determinants of toxin gene distribution in genomes of Brevibacillus laterosporus.</title>
        <authorList>
            <person name="Glare T.R."/>
            <person name="Durrant A."/>
            <person name="Berry C."/>
            <person name="Palma L."/>
            <person name="Ormskirk M."/>
            <person name="Cox M.O."/>
        </authorList>
    </citation>
    <scope>NUCLEOTIDE SEQUENCE [LARGE SCALE GENOMIC DNA]</scope>
    <source>
        <strain evidence="1 2">1821L</strain>
        <plasmid evidence="1 2">p1821L01</plasmid>
    </source>
</reference>
<dbReference type="AlphaFoldDB" id="A0A518V1V6"/>
<gene>
    <name evidence="1" type="ORF">EEL30_00400</name>
</gene>
<keyword evidence="1" id="KW-0614">Plasmid</keyword>
<geneLocation type="plasmid" evidence="1 2">
    <name>p1821L01</name>
</geneLocation>